<feature type="domain" description="AAA" evidence="1">
    <location>
        <begin position="17"/>
        <end position="145"/>
    </location>
</feature>
<sequence>MIKRKILTSLVQHLSSDQMTIITGPRQVGKTYLMQILQKMLANEGKKTIWLNLDNEEDALKVTSQAALLSYINLVAGREKTFVFIDEIQRKENAGLFLKGIFDMRLPHKFIISGSGSLELKAKIPESMAGRKQLFTIEPISFEEFVNYKTGYRYEDRLNDFFTVEKAKTEHLLSEYMVFGGYPRVVLSDSISLKQSEMQEIYQSYIDRDLRDLLRLEKTEALSNLLKIIASQIGSLVNVTELSSTVDIDEKTVKHYLWYLEQTFILKKVTPYYRNTRKEITKAPIYYFYDIGLRNWLLGLFGLPRIPSPLSGHLFENFVFNMLRAQLESTPTQIHFWRTRDQAEVDFVLEKGLEIIPIEIKYSKMKKIELTRSFRNFASKYNPGKGYIVHLGRNFKIQMDKTKIYILPFFELIEKILRSER</sequence>
<dbReference type="SUPFAM" id="SSF52540">
    <property type="entry name" value="P-loop containing nucleoside triphosphate hydrolases"/>
    <property type="match status" value="1"/>
</dbReference>
<dbReference type="InterPro" id="IPR011335">
    <property type="entry name" value="Restrct_endonuc-II-like"/>
</dbReference>
<dbReference type="EMBL" id="LBVC01000036">
    <property type="protein sequence ID" value="KKQ77666.1"/>
    <property type="molecule type" value="Genomic_DNA"/>
</dbReference>
<gene>
    <name evidence="3" type="ORF">US99_C0036G0011</name>
</gene>
<name>A0A0G0NKR5_9BACT</name>
<dbReference type="PATRIC" id="fig|1618432.3.peg.514"/>
<evidence type="ECO:0008006" key="5">
    <source>
        <dbReference type="Google" id="ProtNLM"/>
    </source>
</evidence>
<dbReference type="InterPro" id="IPR041682">
    <property type="entry name" value="AAA_14"/>
</dbReference>
<evidence type="ECO:0000259" key="1">
    <source>
        <dbReference type="Pfam" id="PF13173"/>
    </source>
</evidence>
<feature type="domain" description="DUF4143" evidence="2">
    <location>
        <begin position="207"/>
        <end position="363"/>
    </location>
</feature>
<protein>
    <recommendedName>
        <fullName evidence="5">ATPase</fullName>
    </recommendedName>
</protein>
<dbReference type="PANTHER" id="PTHR43566">
    <property type="entry name" value="CONSERVED PROTEIN"/>
    <property type="match status" value="1"/>
</dbReference>
<dbReference type="Pfam" id="PF13173">
    <property type="entry name" value="AAA_14"/>
    <property type="match status" value="1"/>
</dbReference>
<dbReference type="SUPFAM" id="SSF52980">
    <property type="entry name" value="Restriction endonuclease-like"/>
    <property type="match status" value="1"/>
</dbReference>
<proteinExistence type="predicted"/>
<evidence type="ECO:0000313" key="3">
    <source>
        <dbReference type="EMBL" id="KKQ77666.1"/>
    </source>
</evidence>
<dbReference type="InterPro" id="IPR025420">
    <property type="entry name" value="DUF4143"/>
</dbReference>
<dbReference type="PANTHER" id="PTHR43566:SF1">
    <property type="entry name" value="AAA+ ATPASE DOMAIN-CONTAINING PROTEIN"/>
    <property type="match status" value="1"/>
</dbReference>
<dbReference type="Gene3D" id="3.40.50.300">
    <property type="entry name" value="P-loop containing nucleotide triphosphate hydrolases"/>
    <property type="match status" value="1"/>
</dbReference>
<dbReference type="Proteomes" id="UP000034324">
    <property type="component" value="Unassembled WGS sequence"/>
</dbReference>
<comment type="caution">
    <text evidence="3">The sequence shown here is derived from an EMBL/GenBank/DDBJ whole genome shotgun (WGS) entry which is preliminary data.</text>
</comment>
<dbReference type="Pfam" id="PF13635">
    <property type="entry name" value="DUF4143"/>
    <property type="match status" value="1"/>
</dbReference>
<evidence type="ECO:0000259" key="2">
    <source>
        <dbReference type="Pfam" id="PF13635"/>
    </source>
</evidence>
<organism evidence="3 4">
    <name type="scientific">Candidatus Daviesbacteria bacterium GW2011_GWF2_38_6</name>
    <dbReference type="NCBI Taxonomy" id="1618432"/>
    <lineage>
        <taxon>Bacteria</taxon>
        <taxon>Candidatus Daviesiibacteriota</taxon>
    </lineage>
</organism>
<dbReference type="InterPro" id="IPR027417">
    <property type="entry name" value="P-loop_NTPase"/>
</dbReference>
<dbReference type="AlphaFoldDB" id="A0A0G0NKR5"/>
<accession>A0A0G0NKR5</accession>
<reference evidence="3 4" key="1">
    <citation type="journal article" date="2015" name="Nature">
        <title>rRNA introns, odd ribosomes, and small enigmatic genomes across a large radiation of phyla.</title>
        <authorList>
            <person name="Brown C.T."/>
            <person name="Hug L.A."/>
            <person name="Thomas B.C."/>
            <person name="Sharon I."/>
            <person name="Castelle C.J."/>
            <person name="Singh A."/>
            <person name="Wilkins M.J."/>
            <person name="Williams K.H."/>
            <person name="Banfield J.F."/>
        </authorList>
    </citation>
    <scope>NUCLEOTIDE SEQUENCE [LARGE SCALE GENOMIC DNA]</scope>
</reference>
<evidence type="ECO:0000313" key="4">
    <source>
        <dbReference type="Proteomes" id="UP000034324"/>
    </source>
</evidence>